<feature type="region of interest" description="Disordered" evidence="1">
    <location>
        <begin position="197"/>
        <end position="221"/>
    </location>
</feature>
<feature type="region of interest" description="Disordered" evidence="1">
    <location>
        <begin position="1103"/>
        <end position="1140"/>
    </location>
</feature>
<dbReference type="CDD" id="cd19481">
    <property type="entry name" value="RecA-like_protease"/>
    <property type="match status" value="1"/>
</dbReference>
<dbReference type="InterPro" id="IPR003959">
    <property type="entry name" value="ATPase_AAA_core"/>
</dbReference>
<dbReference type="Gene3D" id="3.40.50.300">
    <property type="entry name" value="P-loop containing nucleotide triphosphate hydrolases"/>
    <property type="match status" value="1"/>
</dbReference>
<dbReference type="PANTHER" id="PTHR46411:SF2">
    <property type="entry name" value="AAA+ ATPASE DOMAIN-CONTAINING PROTEIN"/>
    <property type="match status" value="1"/>
</dbReference>
<reference evidence="3 4" key="1">
    <citation type="submission" date="2018-02" db="EMBL/GenBank/DDBJ databases">
        <title>The genomes of Aspergillus section Nigri reveals drivers in fungal speciation.</title>
        <authorList>
            <consortium name="DOE Joint Genome Institute"/>
            <person name="Vesth T.C."/>
            <person name="Nybo J."/>
            <person name="Theobald S."/>
            <person name="Brandl J."/>
            <person name="Frisvad J.C."/>
            <person name="Nielsen K.F."/>
            <person name="Lyhne E.K."/>
            <person name="Kogle M.E."/>
            <person name="Kuo A."/>
            <person name="Riley R."/>
            <person name="Clum A."/>
            <person name="Nolan M."/>
            <person name="Lipzen A."/>
            <person name="Salamov A."/>
            <person name="Henrissat B."/>
            <person name="Wiebenga A."/>
            <person name="De vries R.P."/>
            <person name="Grigoriev I.V."/>
            <person name="Mortensen U.H."/>
            <person name="Andersen M.R."/>
            <person name="Baker S.E."/>
        </authorList>
    </citation>
    <scope>NUCLEOTIDE SEQUENCE [LARGE SCALE GENOMIC DNA]</scope>
    <source>
        <strain evidence="3 4">CBS 101889</strain>
    </source>
</reference>
<evidence type="ECO:0000313" key="3">
    <source>
        <dbReference type="EMBL" id="RAL09364.1"/>
    </source>
</evidence>
<dbReference type="InterPro" id="IPR056599">
    <property type="entry name" value="AAA_lid_fung"/>
</dbReference>
<accession>A0A395HT22</accession>
<proteinExistence type="predicted"/>
<dbReference type="GeneID" id="37200729"/>
<dbReference type="EMBL" id="KZ824304">
    <property type="protein sequence ID" value="RAL09364.1"/>
    <property type="molecule type" value="Genomic_DNA"/>
</dbReference>
<dbReference type="GO" id="GO:0005524">
    <property type="term" value="F:ATP binding"/>
    <property type="evidence" value="ECO:0007669"/>
    <property type="project" value="InterPro"/>
</dbReference>
<dbReference type="Proteomes" id="UP000248961">
    <property type="component" value="Unassembled WGS sequence"/>
</dbReference>
<dbReference type="Pfam" id="PF22942">
    <property type="entry name" value="DUF7025"/>
    <property type="match status" value="1"/>
</dbReference>
<evidence type="ECO:0000313" key="4">
    <source>
        <dbReference type="Proteomes" id="UP000248961"/>
    </source>
</evidence>
<feature type="domain" description="AAA+ ATPase" evidence="2">
    <location>
        <begin position="824"/>
        <end position="949"/>
    </location>
</feature>
<name>A0A395HT22_ASPHC</name>
<gene>
    <name evidence="3" type="ORF">BO97DRAFT_416862</name>
</gene>
<dbReference type="STRING" id="1450537.A0A395HT22"/>
<dbReference type="GO" id="GO:0016887">
    <property type="term" value="F:ATP hydrolysis activity"/>
    <property type="evidence" value="ECO:0007669"/>
    <property type="project" value="InterPro"/>
</dbReference>
<dbReference type="AlphaFoldDB" id="A0A395HT22"/>
<dbReference type="InterPro" id="IPR054289">
    <property type="entry name" value="DUF7025"/>
</dbReference>
<dbReference type="OrthoDB" id="10042665at2759"/>
<organism evidence="3 4">
    <name type="scientific">Aspergillus homomorphus (strain CBS 101889)</name>
    <dbReference type="NCBI Taxonomy" id="1450537"/>
    <lineage>
        <taxon>Eukaryota</taxon>
        <taxon>Fungi</taxon>
        <taxon>Dikarya</taxon>
        <taxon>Ascomycota</taxon>
        <taxon>Pezizomycotina</taxon>
        <taxon>Eurotiomycetes</taxon>
        <taxon>Eurotiomycetidae</taxon>
        <taxon>Eurotiales</taxon>
        <taxon>Aspergillaceae</taxon>
        <taxon>Aspergillus</taxon>
        <taxon>Aspergillus subgen. Circumdati</taxon>
    </lineage>
</organism>
<feature type="region of interest" description="Disordered" evidence="1">
    <location>
        <begin position="1"/>
        <end position="50"/>
    </location>
</feature>
<feature type="compositionally biased region" description="Polar residues" evidence="1">
    <location>
        <begin position="1"/>
        <end position="35"/>
    </location>
</feature>
<feature type="compositionally biased region" description="Polar residues" evidence="1">
    <location>
        <begin position="292"/>
        <end position="311"/>
    </location>
</feature>
<keyword evidence="4" id="KW-1185">Reference proteome</keyword>
<feature type="region of interest" description="Disordered" evidence="1">
    <location>
        <begin position="381"/>
        <end position="432"/>
    </location>
</feature>
<feature type="compositionally biased region" description="Gly residues" evidence="1">
    <location>
        <begin position="1238"/>
        <end position="1247"/>
    </location>
</feature>
<dbReference type="PANTHER" id="PTHR46411">
    <property type="entry name" value="FAMILY ATPASE, PUTATIVE-RELATED"/>
    <property type="match status" value="1"/>
</dbReference>
<feature type="compositionally biased region" description="Acidic residues" evidence="1">
    <location>
        <begin position="418"/>
        <end position="428"/>
    </location>
</feature>
<feature type="compositionally biased region" description="Basic and acidic residues" evidence="1">
    <location>
        <begin position="1155"/>
        <end position="1171"/>
    </location>
</feature>
<dbReference type="InterPro" id="IPR003593">
    <property type="entry name" value="AAA+_ATPase"/>
</dbReference>
<dbReference type="SUPFAM" id="SSF52540">
    <property type="entry name" value="P-loop containing nucleoside triphosphate hydrolases"/>
    <property type="match status" value="1"/>
</dbReference>
<dbReference type="InterPro" id="IPR027417">
    <property type="entry name" value="P-loop_NTPase"/>
</dbReference>
<feature type="region of interest" description="Disordered" evidence="1">
    <location>
        <begin position="290"/>
        <end position="316"/>
    </location>
</feature>
<dbReference type="VEuPathDB" id="FungiDB:BO97DRAFT_416862"/>
<dbReference type="SMART" id="SM00382">
    <property type="entry name" value="AAA"/>
    <property type="match status" value="1"/>
</dbReference>
<dbReference type="RefSeq" id="XP_025548518.1">
    <property type="nucleotide sequence ID" value="XM_025696440.1"/>
</dbReference>
<dbReference type="Pfam" id="PF23232">
    <property type="entry name" value="AAA_lid_13"/>
    <property type="match status" value="1"/>
</dbReference>
<feature type="compositionally biased region" description="Basic and acidic residues" evidence="1">
    <location>
        <begin position="1192"/>
        <end position="1206"/>
    </location>
</feature>
<dbReference type="Pfam" id="PF00004">
    <property type="entry name" value="AAA"/>
    <property type="match status" value="1"/>
</dbReference>
<protein>
    <recommendedName>
        <fullName evidence="2">AAA+ ATPase domain-containing protein</fullName>
    </recommendedName>
</protein>
<evidence type="ECO:0000259" key="2">
    <source>
        <dbReference type="SMART" id="SM00382"/>
    </source>
</evidence>
<evidence type="ECO:0000256" key="1">
    <source>
        <dbReference type="SAM" id="MobiDB-lite"/>
    </source>
</evidence>
<feature type="region of interest" description="Disordered" evidence="1">
    <location>
        <begin position="1155"/>
        <end position="1247"/>
    </location>
</feature>
<sequence>MMESLQPTPYTEVSQNFDATAPSDSSRTTPHTSMSEADRGKDGHPASPSWLDELHFLKNRIAELEHEAQKPPDRPKPEETDYQRWENCLYHHRKQWERNGGPGQWSMASLWYNDKVVTDRHGPWNYNWPLAPAKHYKRPDPFDPAHACASHSQDPSAPDEFDTIIDFESRRQRLRKGFEWEMDRLYLQEEVDRRRRERLEDEAMEPKQPSGENQSFVDDKQQEECVTNDVTEPAGPEPRLNRVEWWAFRRLANLSETEASVIDILVGEPIIENEFQFGWFRYPGLSGRKGQTARQEINGDNQFHTSSSPTESAGPERIRIHSTPLTAILAKILSKAADDLAGNGSTFVLVRPFKALVHCERGLREWFQALERRIVDSSALPKAAGPEAEDQSSTANNKRAEDVEEDSKEKTEAQAGEDKEEEPDEDEDKVTTSPTALRHLQCILDFINTEIVPRHEHLRSPQCRKVFFTDLWHLFRPGTEVIGSDGKQVYRVIEVSSPRHRVVPSWQRFRSESKKSKVPLSVTCVYIDFNGTSLGPVSRVFEFKRFEGAREVTALEIYPLKLHPLKRAAFSEAAWKEIEALAPADRADGYREQLIARGRQFLAVAGIKHMYYAGPTLGVRDDVESQVVIDFETAFSVKKQQEWKPILETLIGGSPKDDAGEVEDSEEECRGSCCARDAVPDDTYIDQKQRDEYINSLLPKSDGTDDQPSIAIIPRSLKDLTRNSEDTPDVTPEELLIMSYRVFGFVLRTRSWAQLDLTYLSAVKQSEISIEQGETTDKNTIFGRLVIDQKHKRMIESLVAQHFRDKRSNNSQAEQVDLVRGKGKGLIMLLHGAPGVGKTSTAEGIAELFQKPLFQITCGDLGTTAPEVEKALETTFSLANRWNCVLLLDEADVFLAQRTKEDFKRNGLVAVFLRVMEYYAGILFLTTNRVGDFDEAFTSRIHVSLYYPELDSQNTVAVFELNLKMIEKRFRKKGRAIDIDSFQIARFAGEHFNQYPKARWNGRQIRNACHTALALAEFEAQGNNRREVLKPEAIVRLSVEQFEIVRDAYVNFTKYINDLYGVDAARRAHEDKLRTIRHETERLYRPFPNDKASSVSDLRASFARAGQPQSQDYHYPTPTKGYASAAAHPQHTPRKMPPSSDVAYYQHEYEGYAAEVHRTDARVARDRDRDVPPTSRSGATGPNHAPPPPAEHFSESRPSWFDRDIASLHQGGNPQGREIQPSRSPGPPARDIDYNRPIGGGGWPETE</sequence>